<organism evidence="18 19">
    <name type="scientific">Agrococcus sediminis</name>
    <dbReference type="NCBI Taxonomy" id="2599924"/>
    <lineage>
        <taxon>Bacteria</taxon>
        <taxon>Bacillati</taxon>
        <taxon>Actinomycetota</taxon>
        <taxon>Actinomycetes</taxon>
        <taxon>Micrococcales</taxon>
        <taxon>Microbacteriaceae</taxon>
        <taxon>Agrococcus</taxon>
    </lineage>
</organism>
<evidence type="ECO:0000256" key="10">
    <source>
        <dbReference type="ARBA" id="ARBA00023204"/>
    </source>
</evidence>
<evidence type="ECO:0000256" key="9">
    <source>
        <dbReference type="ARBA" id="ARBA00023125"/>
    </source>
</evidence>
<protein>
    <recommendedName>
        <fullName evidence="3">DNA-(apurinic or apyrimidinic site) lyase</fullName>
        <ecNumber evidence="3">4.2.99.18</ecNumber>
    </recommendedName>
</protein>
<dbReference type="GO" id="GO:0000703">
    <property type="term" value="F:oxidized pyrimidine nucleobase lesion DNA N-glycosylase activity"/>
    <property type="evidence" value="ECO:0007669"/>
    <property type="project" value="TreeGrafter"/>
</dbReference>
<comment type="similarity">
    <text evidence="2">Belongs to the FPG family.</text>
</comment>
<evidence type="ECO:0000256" key="15">
    <source>
        <dbReference type="PROSITE-ProRule" id="PRU00391"/>
    </source>
</evidence>
<comment type="catalytic activity">
    <reaction evidence="14">
        <text>2'-deoxyribonucleotide-(2'-deoxyribose 5'-phosphate)-2'-deoxyribonucleotide-DNA = a 3'-end 2'-deoxyribonucleotide-(2,3-dehydro-2,3-deoxyribose 5'-phosphate)-DNA + a 5'-end 5'-phospho-2'-deoxyribonucleoside-DNA + H(+)</text>
        <dbReference type="Rhea" id="RHEA:66592"/>
        <dbReference type="Rhea" id="RHEA-COMP:13180"/>
        <dbReference type="Rhea" id="RHEA-COMP:16897"/>
        <dbReference type="Rhea" id="RHEA-COMP:17067"/>
        <dbReference type="ChEBI" id="CHEBI:15378"/>
        <dbReference type="ChEBI" id="CHEBI:136412"/>
        <dbReference type="ChEBI" id="CHEBI:157695"/>
        <dbReference type="ChEBI" id="CHEBI:167181"/>
        <dbReference type="EC" id="4.2.99.18"/>
    </reaction>
</comment>
<feature type="domain" description="FPG-type" evidence="16">
    <location>
        <begin position="300"/>
        <end position="334"/>
    </location>
</feature>
<dbReference type="OrthoDB" id="9800855at2"/>
<dbReference type="Gene3D" id="3.20.190.10">
    <property type="entry name" value="MutM-like, N-terminal"/>
    <property type="match status" value="1"/>
</dbReference>
<feature type="domain" description="Formamidopyrimidine-DNA glycosylase catalytic" evidence="17">
    <location>
        <begin position="2"/>
        <end position="99"/>
    </location>
</feature>
<evidence type="ECO:0000256" key="6">
    <source>
        <dbReference type="ARBA" id="ARBA00022771"/>
    </source>
</evidence>
<dbReference type="Pfam" id="PF01149">
    <property type="entry name" value="Fapy_DNA_glyco"/>
    <property type="match status" value="1"/>
</dbReference>
<evidence type="ECO:0000256" key="14">
    <source>
        <dbReference type="ARBA" id="ARBA00044632"/>
    </source>
</evidence>
<evidence type="ECO:0000259" key="16">
    <source>
        <dbReference type="PROSITE" id="PS51066"/>
    </source>
</evidence>
<keyword evidence="6 15" id="KW-0863">Zinc-finger</keyword>
<keyword evidence="9" id="KW-0238">DNA-binding</keyword>
<dbReference type="CDD" id="cd08970">
    <property type="entry name" value="AcNei1_N"/>
    <property type="match status" value="1"/>
</dbReference>
<dbReference type="InterPro" id="IPR010663">
    <property type="entry name" value="Znf_FPG/IleRS"/>
</dbReference>
<dbReference type="SUPFAM" id="SSF81624">
    <property type="entry name" value="N-terminal domain of MutM-like DNA repair proteins"/>
    <property type="match status" value="1"/>
</dbReference>
<evidence type="ECO:0000256" key="13">
    <source>
        <dbReference type="ARBA" id="ARBA00023295"/>
    </source>
</evidence>
<evidence type="ECO:0000313" key="18">
    <source>
        <dbReference type="EMBL" id="KAA6431282.1"/>
    </source>
</evidence>
<dbReference type="GO" id="GO:0006979">
    <property type="term" value="P:response to oxidative stress"/>
    <property type="evidence" value="ECO:0007669"/>
    <property type="project" value="UniProtKB-ARBA"/>
</dbReference>
<dbReference type="GO" id="GO:0003690">
    <property type="term" value="F:double-stranded DNA binding"/>
    <property type="evidence" value="ECO:0007669"/>
    <property type="project" value="UniProtKB-ARBA"/>
</dbReference>
<dbReference type="InterPro" id="IPR035937">
    <property type="entry name" value="FPG_N"/>
</dbReference>
<evidence type="ECO:0000256" key="11">
    <source>
        <dbReference type="ARBA" id="ARBA00023239"/>
    </source>
</evidence>
<dbReference type="InterPro" id="IPR010979">
    <property type="entry name" value="Ribosomal_uS13-like_H2TH"/>
</dbReference>
<dbReference type="GO" id="GO:0006284">
    <property type="term" value="P:base-excision repair"/>
    <property type="evidence" value="ECO:0007669"/>
    <property type="project" value="InterPro"/>
</dbReference>
<gene>
    <name evidence="18" type="ORF">FQ330_10985</name>
</gene>
<keyword evidence="5" id="KW-0227">DNA damage</keyword>
<accession>A0A5M8Q9Q0</accession>
<reference evidence="18 19" key="1">
    <citation type="submission" date="2019-08" db="EMBL/GenBank/DDBJ databases">
        <title>Agrococcus lahaulensis sp. nov., isolated from a cold desert of the Indian Himalayas.</title>
        <authorList>
            <person name="Qu J.H."/>
        </authorList>
    </citation>
    <scope>NUCLEOTIDE SEQUENCE [LARGE SCALE GENOMIC DNA]</scope>
    <source>
        <strain evidence="18 19">NS18</strain>
    </source>
</reference>
<keyword evidence="7" id="KW-0378">Hydrolase</keyword>
<name>A0A5M8Q9Q0_9MICO</name>
<dbReference type="GO" id="GO:0140078">
    <property type="term" value="F:class I DNA-(apurinic or apyrimidinic site) endonuclease activity"/>
    <property type="evidence" value="ECO:0007669"/>
    <property type="project" value="UniProtKB-EC"/>
</dbReference>
<dbReference type="EMBL" id="VOIR01000016">
    <property type="protein sequence ID" value="KAA6431282.1"/>
    <property type="molecule type" value="Genomic_DNA"/>
</dbReference>
<evidence type="ECO:0000256" key="5">
    <source>
        <dbReference type="ARBA" id="ARBA00022763"/>
    </source>
</evidence>
<dbReference type="Pfam" id="PF06831">
    <property type="entry name" value="H2TH"/>
    <property type="match status" value="1"/>
</dbReference>
<comment type="caution">
    <text evidence="18">The sequence shown here is derived from an EMBL/GenBank/DDBJ whole genome shotgun (WGS) entry which is preliminary data.</text>
</comment>
<dbReference type="PANTHER" id="PTHR42697">
    <property type="entry name" value="ENDONUCLEASE 8"/>
    <property type="match status" value="1"/>
</dbReference>
<dbReference type="EC" id="4.2.99.18" evidence="3"/>
<evidence type="ECO:0000256" key="2">
    <source>
        <dbReference type="ARBA" id="ARBA00009409"/>
    </source>
</evidence>
<dbReference type="Gene3D" id="1.10.8.50">
    <property type="match status" value="1"/>
</dbReference>
<evidence type="ECO:0000259" key="17">
    <source>
        <dbReference type="PROSITE" id="PS51068"/>
    </source>
</evidence>
<evidence type="ECO:0000256" key="8">
    <source>
        <dbReference type="ARBA" id="ARBA00022833"/>
    </source>
</evidence>
<dbReference type="SUPFAM" id="SSF46946">
    <property type="entry name" value="S13-like H2TH domain"/>
    <property type="match status" value="1"/>
</dbReference>
<evidence type="ECO:0000256" key="4">
    <source>
        <dbReference type="ARBA" id="ARBA00022723"/>
    </source>
</evidence>
<evidence type="ECO:0000256" key="3">
    <source>
        <dbReference type="ARBA" id="ARBA00012720"/>
    </source>
</evidence>
<keyword evidence="4" id="KW-0479">Metal-binding</keyword>
<keyword evidence="13" id="KW-0326">Glycosidase</keyword>
<evidence type="ECO:0000256" key="7">
    <source>
        <dbReference type="ARBA" id="ARBA00022801"/>
    </source>
</evidence>
<dbReference type="Proteomes" id="UP000323221">
    <property type="component" value="Unassembled WGS sequence"/>
</dbReference>
<dbReference type="SMART" id="SM00898">
    <property type="entry name" value="Fapy_DNA_glyco"/>
    <property type="match status" value="1"/>
</dbReference>
<dbReference type="PROSITE" id="PS51068">
    <property type="entry name" value="FPG_CAT"/>
    <property type="match status" value="1"/>
</dbReference>
<dbReference type="GO" id="GO:0003684">
    <property type="term" value="F:damaged DNA binding"/>
    <property type="evidence" value="ECO:0007669"/>
    <property type="project" value="InterPro"/>
</dbReference>
<sequence length="334" mass="36089">MPEGHSVHRIARQFGANFVGRTARVTSPQGRFEVGAAELDGLEITSSEAIGKHLLLGFGGTAAQPAHVLHVHLGIYGAWDFAGAISVDPTILAAVGRMGQTGMRGIPVRAGVDGEHEDSIASIGAPRLARLRAGEQETATEAVDFPPEPVGQVRVRILTDTAVADLRGPTVCEVLEPAEVAALAERLGPDPEAPTESRRKAEDRFVARASRSNQPIGQLLMDQSVVAGIGNVYRAELLFRARIDPHRPGSAVTDDELRALWRDWVKLLRIGVETGQMLTIDGLRGARRAAALANRADRHWVYKREGLPCRRCGTSIALETMQGRKLYWCPGCQL</sequence>
<keyword evidence="12" id="KW-0511">Multifunctional enzyme</keyword>
<dbReference type="InterPro" id="IPR000214">
    <property type="entry name" value="Znf_DNA_glyclase/AP_lyase"/>
</dbReference>
<proteinExistence type="inferred from homology"/>
<dbReference type="SMART" id="SM01232">
    <property type="entry name" value="H2TH"/>
    <property type="match status" value="1"/>
</dbReference>
<dbReference type="RefSeq" id="WP_146357529.1">
    <property type="nucleotide sequence ID" value="NZ_VOIR01000016.1"/>
</dbReference>
<evidence type="ECO:0000256" key="12">
    <source>
        <dbReference type="ARBA" id="ARBA00023268"/>
    </source>
</evidence>
<dbReference type="PANTHER" id="PTHR42697:SF1">
    <property type="entry name" value="ENDONUCLEASE 8"/>
    <property type="match status" value="1"/>
</dbReference>
<dbReference type="InterPro" id="IPR015886">
    <property type="entry name" value="H2TH_FPG"/>
</dbReference>
<dbReference type="AlphaFoldDB" id="A0A5M8Q9Q0"/>
<evidence type="ECO:0000313" key="19">
    <source>
        <dbReference type="Proteomes" id="UP000323221"/>
    </source>
</evidence>
<dbReference type="PROSITE" id="PS51066">
    <property type="entry name" value="ZF_FPG_2"/>
    <property type="match status" value="1"/>
</dbReference>
<dbReference type="SUPFAM" id="SSF57716">
    <property type="entry name" value="Glucocorticoid receptor-like (DNA-binding domain)"/>
    <property type="match status" value="1"/>
</dbReference>
<keyword evidence="11" id="KW-0456">Lyase</keyword>
<comment type="cofactor">
    <cofactor evidence="1">
        <name>Zn(2+)</name>
        <dbReference type="ChEBI" id="CHEBI:29105"/>
    </cofactor>
</comment>
<dbReference type="FunFam" id="1.10.8.50:FF:000003">
    <property type="entry name" value="Formamidopyrimidine-DNA glycosylase"/>
    <property type="match status" value="1"/>
</dbReference>
<dbReference type="InterPro" id="IPR012319">
    <property type="entry name" value="FPG_cat"/>
</dbReference>
<keyword evidence="8" id="KW-0862">Zinc</keyword>
<dbReference type="Pfam" id="PF06827">
    <property type="entry name" value="zf-FPG_IleRS"/>
    <property type="match status" value="1"/>
</dbReference>
<dbReference type="GO" id="GO:0008270">
    <property type="term" value="F:zinc ion binding"/>
    <property type="evidence" value="ECO:0007669"/>
    <property type="project" value="UniProtKB-KW"/>
</dbReference>
<keyword evidence="19" id="KW-1185">Reference proteome</keyword>
<keyword evidence="10" id="KW-0234">DNA repair</keyword>
<dbReference type="GO" id="GO:0008534">
    <property type="term" value="F:oxidized purine nucleobase lesion DNA N-glycosylase activity"/>
    <property type="evidence" value="ECO:0007669"/>
    <property type="project" value="UniProtKB-ARBA"/>
</dbReference>
<evidence type="ECO:0000256" key="1">
    <source>
        <dbReference type="ARBA" id="ARBA00001947"/>
    </source>
</evidence>